<dbReference type="Pfam" id="PF01061">
    <property type="entry name" value="ABC2_membrane"/>
    <property type="match status" value="1"/>
</dbReference>
<feature type="transmembrane region" description="Helical" evidence="5">
    <location>
        <begin position="233"/>
        <end position="253"/>
    </location>
</feature>
<comment type="similarity">
    <text evidence="5">Belongs to the ABC-2 integral membrane protein family.</text>
</comment>
<dbReference type="PROSITE" id="PS51012">
    <property type="entry name" value="ABC_TM2"/>
    <property type="match status" value="1"/>
</dbReference>
<evidence type="ECO:0000256" key="2">
    <source>
        <dbReference type="ARBA" id="ARBA00022692"/>
    </source>
</evidence>
<dbReference type="InterPro" id="IPR051784">
    <property type="entry name" value="Nod_factor_ABC_transporter"/>
</dbReference>
<dbReference type="InterPro" id="IPR000412">
    <property type="entry name" value="ABC_2_transport"/>
</dbReference>
<keyword evidence="5" id="KW-0813">Transport</keyword>
<reference evidence="7 8" key="1">
    <citation type="submission" date="2017-04" db="EMBL/GenBank/DDBJ databases">
        <authorList>
            <person name="Afonso C.L."/>
            <person name="Miller P.J."/>
            <person name="Scott M.A."/>
            <person name="Spackman E."/>
            <person name="Goraichik I."/>
            <person name="Dimitrov K.M."/>
            <person name="Suarez D.L."/>
            <person name="Swayne D.E."/>
        </authorList>
    </citation>
    <scope>NUCLEOTIDE SEQUENCE [LARGE SCALE GENOMIC DNA]</scope>
    <source>
        <strain evidence="7 8">DSM 12555</strain>
    </source>
</reference>
<dbReference type="AlphaFoldDB" id="A0A1W1WWB9"/>
<keyword evidence="2 5" id="KW-0812">Transmembrane</keyword>
<dbReference type="EMBL" id="FWXH01000002">
    <property type="protein sequence ID" value="SMC16019.1"/>
    <property type="molecule type" value="Genomic_DNA"/>
</dbReference>
<dbReference type="InterPro" id="IPR047817">
    <property type="entry name" value="ABC2_TM_bact-type"/>
</dbReference>
<dbReference type="STRING" id="1121291.SAMN02745134_00009"/>
<feature type="transmembrane region" description="Helical" evidence="5">
    <location>
        <begin position="62"/>
        <end position="80"/>
    </location>
</feature>
<feature type="transmembrane region" description="Helical" evidence="5">
    <location>
        <begin position="20"/>
        <end position="42"/>
    </location>
</feature>
<evidence type="ECO:0000313" key="8">
    <source>
        <dbReference type="Proteomes" id="UP000192468"/>
    </source>
</evidence>
<keyword evidence="4 5" id="KW-0472">Membrane</keyword>
<dbReference type="RefSeq" id="WP_084113242.1">
    <property type="nucleotide sequence ID" value="NZ_FWXH01000002.1"/>
</dbReference>
<keyword evidence="3 5" id="KW-1133">Transmembrane helix</keyword>
<feature type="transmembrane region" description="Helical" evidence="5">
    <location>
        <begin position="106"/>
        <end position="133"/>
    </location>
</feature>
<comment type="subcellular location">
    <subcellularLocation>
        <location evidence="5">Cell membrane</location>
        <topology evidence="5">Multi-pass membrane protein</topology>
    </subcellularLocation>
    <subcellularLocation>
        <location evidence="1">Membrane</location>
        <topology evidence="1">Multi-pass membrane protein</topology>
    </subcellularLocation>
</comment>
<sequence>MINFFKAMKAEMLKQHKVYFHSKVIYVSLFIWPVLSFISAYFSFKPFNIGSSTVSYLNGKNLLIFILLGYICMSFFRSLVQSAWNFSFERISGTLEYIYLSPVNRLAVILGNALSSLFESVWVMAVFSISIFILKHQYLNINIPAAIITFLLMVLMAIMWGMLLNALFLFSRDSGFLFTILEEPMEIFSGVKVPTTIFPLWAKCISLIFPLTYALDAIRKVFLTGYNLGEVKSFIICSIFIILFMFILINVCLKLGEKHAKKTGNMTLF</sequence>
<evidence type="ECO:0000313" key="7">
    <source>
        <dbReference type="EMBL" id="SMC16019.1"/>
    </source>
</evidence>
<dbReference type="GO" id="GO:0043190">
    <property type="term" value="C:ATP-binding cassette (ABC) transporter complex"/>
    <property type="evidence" value="ECO:0007669"/>
    <property type="project" value="InterPro"/>
</dbReference>
<dbReference type="PIRSF" id="PIRSF006648">
    <property type="entry name" value="DrrB"/>
    <property type="match status" value="1"/>
</dbReference>
<organism evidence="7 8">
    <name type="scientific">Clostridium acidisoli DSM 12555</name>
    <dbReference type="NCBI Taxonomy" id="1121291"/>
    <lineage>
        <taxon>Bacteria</taxon>
        <taxon>Bacillati</taxon>
        <taxon>Bacillota</taxon>
        <taxon>Clostridia</taxon>
        <taxon>Eubacteriales</taxon>
        <taxon>Clostridiaceae</taxon>
        <taxon>Clostridium</taxon>
    </lineage>
</organism>
<gene>
    <name evidence="7" type="ORF">SAMN02745134_00009</name>
</gene>
<evidence type="ECO:0000259" key="6">
    <source>
        <dbReference type="PROSITE" id="PS51012"/>
    </source>
</evidence>
<name>A0A1W1WWB9_9CLOT</name>
<dbReference type="PRINTS" id="PR00164">
    <property type="entry name" value="ABC2TRNSPORT"/>
</dbReference>
<dbReference type="OrthoDB" id="9776218at2"/>
<evidence type="ECO:0000256" key="3">
    <source>
        <dbReference type="ARBA" id="ARBA00022989"/>
    </source>
</evidence>
<feature type="transmembrane region" description="Helical" evidence="5">
    <location>
        <begin position="191"/>
        <end position="213"/>
    </location>
</feature>
<dbReference type="Proteomes" id="UP000192468">
    <property type="component" value="Unassembled WGS sequence"/>
</dbReference>
<accession>A0A1W1WWB9</accession>
<evidence type="ECO:0000256" key="1">
    <source>
        <dbReference type="ARBA" id="ARBA00004141"/>
    </source>
</evidence>
<dbReference type="InterPro" id="IPR013525">
    <property type="entry name" value="ABC2_TM"/>
</dbReference>
<feature type="domain" description="ABC transmembrane type-2" evidence="6">
    <location>
        <begin position="24"/>
        <end position="255"/>
    </location>
</feature>
<keyword evidence="8" id="KW-1185">Reference proteome</keyword>
<evidence type="ECO:0000256" key="4">
    <source>
        <dbReference type="ARBA" id="ARBA00023136"/>
    </source>
</evidence>
<feature type="transmembrane region" description="Helical" evidence="5">
    <location>
        <begin position="145"/>
        <end position="170"/>
    </location>
</feature>
<dbReference type="PANTHER" id="PTHR43229">
    <property type="entry name" value="NODULATION PROTEIN J"/>
    <property type="match status" value="1"/>
</dbReference>
<proteinExistence type="inferred from homology"/>
<evidence type="ECO:0000256" key="5">
    <source>
        <dbReference type="RuleBase" id="RU361157"/>
    </source>
</evidence>
<protein>
    <recommendedName>
        <fullName evidence="5">Transport permease protein</fullName>
    </recommendedName>
</protein>
<dbReference type="GO" id="GO:0140359">
    <property type="term" value="F:ABC-type transporter activity"/>
    <property type="evidence" value="ECO:0007669"/>
    <property type="project" value="InterPro"/>
</dbReference>
<keyword evidence="5" id="KW-1003">Cell membrane</keyword>
<dbReference type="PANTHER" id="PTHR43229:SF6">
    <property type="entry name" value="ABC-TYPE MULTIDRUG TRANSPORT SYSTEM, PERMEASE COMPONENT"/>
    <property type="match status" value="1"/>
</dbReference>